<dbReference type="Gene3D" id="1.10.1790.10">
    <property type="entry name" value="PRD domain"/>
    <property type="match status" value="2"/>
</dbReference>
<keyword evidence="1" id="KW-0677">Repeat</keyword>
<feature type="domain" description="PRD" evidence="4">
    <location>
        <begin position="68"/>
        <end position="172"/>
    </location>
</feature>
<dbReference type="PANTHER" id="PTHR30185:SF18">
    <property type="entry name" value="TRANSCRIPTIONAL REGULATOR MTLR"/>
    <property type="match status" value="1"/>
</dbReference>
<name>A0A1H8AIQ7_9FIRM</name>
<dbReference type="RefSeq" id="WP_092752850.1">
    <property type="nucleotide sequence ID" value="NZ_FOCG01000001.1"/>
</dbReference>
<dbReference type="SMART" id="SM01061">
    <property type="entry name" value="CAT_RBD"/>
    <property type="match status" value="1"/>
</dbReference>
<dbReference type="OrthoDB" id="9813552at2"/>
<evidence type="ECO:0000256" key="1">
    <source>
        <dbReference type="ARBA" id="ARBA00022737"/>
    </source>
</evidence>
<proteinExistence type="predicted"/>
<dbReference type="Proteomes" id="UP000199158">
    <property type="component" value="Unassembled WGS sequence"/>
</dbReference>
<protein>
    <submittedName>
        <fullName evidence="5">Transcriptional antiterminator, BglG family</fullName>
    </submittedName>
</protein>
<evidence type="ECO:0000256" key="3">
    <source>
        <dbReference type="ARBA" id="ARBA00023163"/>
    </source>
</evidence>
<keyword evidence="3" id="KW-0804">Transcription</keyword>
<dbReference type="EMBL" id="FOCG01000001">
    <property type="protein sequence ID" value="SEM69708.1"/>
    <property type="molecule type" value="Genomic_DNA"/>
</dbReference>
<dbReference type="InterPro" id="IPR004341">
    <property type="entry name" value="CAT_RNA-bd_dom"/>
</dbReference>
<dbReference type="PROSITE" id="PS51372">
    <property type="entry name" value="PRD_2"/>
    <property type="match status" value="1"/>
</dbReference>
<dbReference type="AlphaFoldDB" id="A0A1H8AIQ7"/>
<organism evidence="5 6">
    <name type="scientific">Hydrogenoanaerobacterium saccharovorans</name>
    <dbReference type="NCBI Taxonomy" id="474960"/>
    <lineage>
        <taxon>Bacteria</taxon>
        <taxon>Bacillati</taxon>
        <taxon>Bacillota</taxon>
        <taxon>Clostridia</taxon>
        <taxon>Eubacteriales</taxon>
        <taxon>Oscillospiraceae</taxon>
        <taxon>Hydrogenoanaerobacterium</taxon>
    </lineage>
</organism>
<reference evidence="5 6" key="1">
    <citation type="submission" date="2016-10" db="EMBL/GenBank/DDBJ databases">
        <authorList>
            <person name="de Groot N.N."/>
        </authorList>
    </citation>
    <scope>NUCLEOTIDE SEQUENCE [LARGE SCALE GENOMIC DNA]</scope>
    <source>
        <strain evidence="5 6">CGMCC 1.5070</strain>
    </source>
</reference>
<evidence type="ECO:0000259" key="4">
    <source>
        <dbReference type="PROSITE" id="PS51372"/>
    </source>
</evidence>
<dbReference type="InterPro" id="IPR011608">
    <property type="entry name" value="PRD"/>
</dbReference>
<dbReference type="InterPro" id="IPR050661">
    <property type="entry name" value="BglG_antiterminators"/>
</dbReference>
<dbReference type="GO" id="GO:0006355">
    <property type="term" value="P:regulation of DNA-templated transcription"/>
    <property type="evidence" value="ECO:0007669"/>
    <property type="project" value="InterPro"/>
</dbReference>
<accession>A0A1H8AIQ7</accession>
<dbReference type="SUPFAM" id="SSF63520">
    <property type="entry name" value="PTS-regulatory domain, PRD"/>
    <property type="match status" value="2"/>
</dbReference>
<evidence type="ECO:0000313" key="6">
    <source>
        <dbReference type="Proteomes" id="UP000199158"/>
    </source>
</evidence>
<dbReference type="InterPro" id="IPR036634">
    <property type="entry name" value="PRD_sf"/>
</dbReference>
<gene>
    <name evidence="5" type="ORF">SAMN05216180_1318</name>
</gene>
<dbReference type="Pfam" id="PF03123">
    <property type="entry name" value="CAT_RBD"/>
    <property type="match status" value="1"/>
</dbReference>
<evidence type="ECO:0000256" key="2">
    <source>
        <dbReference type="ARBA" id="ARBA00023015"/>
    </source>
</evidence>
<dbReference type="STRING" id="474960.SAMN05216180_1318"/>
<dbReference type="GO" id="GO:0003723">
    <property type="term" value="F:RNA binding"/>
    <property type="evidence" value="ECO:0007669"/>
    <property type="project" value="InterPro"/>
</dbReference>
<dbReference type="PANTHER" id="PTHR30185">
    <property type="entry name" value="CRYPTIC BETA-GLUCOSIDE BGL OPERON ANTITERMINATOR"/>
    <property type="match status" value="1"/>
</dbReference>
<dbReference type="Pfam" id="PF00874">
    <property type="entry name" value="PRD"/>
    <property type="match status" value="1"/>
</dbReference>
<dbReference type="Gene3D" id="2.30.24.10">
    <property type="entry name" value="CAT RNA-binding domain"/>
    <property type="match status" value="1"/>
</dbReference>
<dbReference type="InterPro" id="IPR036650">
    <property type="entry name" value="CAT_RNA-bd_dom_sf"/>
</dbReference>
<dbReference type="SUPFAM" id="SSF50151">
    <property type="entry name" value="SacY-like RNA-binding domain"/>
    <property type="match status" value="1"/>
</dbReference>
<sequence>MHYKAVKVFNNNVVLAEEEDGKQVVLISKGIGFGVKKGEHISADGNDKKVFYILDDNVNASEIKRLSYDIEKVEQVTHEIVQIAREKLDITSDKLYDALFDHISFAIERLKMGLPIDNPFIGEISIMCNREYEVAENAASLIKQQIDVDIGDAEKGFIALHLYSARRNKHINVAMKSARVFKQAVTMVERRYNRTFDTSCSACKSFLMSLNRLVNVSANKKVISMPIKDYVKLYMHEYDVTAQAIAAMIKTELGVDFSEDAKAFLAVSICKFIQM</sequence>
<keyword evidence="2" id="KW-0805">Transcription regulation</keyword>
<evidence type="ECO:0000313" key="5">
    <source>
        <dbReference type="EMBL" id="SEM69708.1"/>
    </source>
</evidence>
<keyword evidence="6" id="KW-1185">Reference proteome</keyword>